<dbReference type="CTD" id="36340260"/>
<dbReference type="OrthoDB" id="6255205at2759"/>
<feature type="region of interest" description="Disordered" evidence="1">
    <location>
        <begin position="85"/>
        <end position="152"/>
    </location>
</feature>
<feature type="region of interest" description="Disordered" evidence="1">
    <location>
        <begin position="344"/>
        <end position="386"/>
    </location>
</feature>
<proteinExistence type="predicted"/>
<feature type="region of interest" description="Disordered" evidence="1">
    <location>
        <begin position="510"/>
        <end position="534"/>
    </location>
</feature>
<evidence type="ECO:0000256" key="1">
    <source>
        <dbReference type="SAM" id="MobiDB-lite"/>
    </source>
</evidence>
<feature type="region of interest" description="Disordered" evidence="1">
    <location>
        <begin position="239"/>
        <end position="261"/>
    </location>
</feature>
<dbReference type="AlphaFoldDB" id="W6UHJ0"/>
<dbReference type="OMA" id="YANYESI"/>
<dbReference type="EMBL" id="APAU02000029">
    <property type="protein sequence ID" value="EUB60526.1"/>
    <property type="molecule type" value="Genomic_DNA"/>
</dbReference>
<organism evidence="2 3">
    <name type="scientific">Echinococcus granulosus</name>
    <name type="common">Hydatid tapeworm</name>
    <dbReference type="NCBI Taxonomy" id="6210"/>
    <lineage>
        <taxon>Eukaryota</taxon>
        <taxon>Metazoa</taxon>
        <taxon>Spiralia</taxon>
        <taxon>Lophotrochozoa</taxon>
        <taxon>Platyhelminthes</taxon>
        <taxon>Cestoda</taxon>
        <taxon>Eucestoda</taxon>
        <taxon>Cyclophyllidea</taxon>
        <taxon>Taeniidae</taxon>
        <taxon>Echinococcus</taxon>
        <taxon>Echinococcus granulosus group</taxon>
    </lineage>
</organism>
<sequence length="770" mass="83578">MSTLNPRPVEMNHLGRGAYATFSSPPTTIYSTGRMDNLPPSQRGSFENDISLMSDQFGQTRLGETAPNLVPSQIHFPKWYHSALGTNGGGGGGGQRSSSLSPKPTEPTVQLAYRPPTPQVQAQMPTPTPTHRGILKGQRSTSEVGADSPRGGFSGRGFWDSVDLNSEIHDSCNSIASSNLGDSLSRKTVRFADGKPAMSNRTTQVPYDSVRGATIRTNGSISQGIYEWEPDEGLMIPGRTAGDLNKPPRPPKMRPSHRLERRVTTDCVGLPSRLPYAPAGEDAVGIATSPQLRGLVSTATPKRPMDDSYANYESIYRNQGRRLSESAEVERIDSRRLDVLMRPYMTSTDPEPPSIASPPPPQPPPAGSSGGPIYRTEVRHRPSSGETFVGQQKKFVSAFMELIAAPSRFKSRIAGCPIAVPYWPGGLLLSAASVLAPQVTKNSIYGYKHLFVKIADLSSPLPSQSAPSSPPLPSTSSTPLHFVYTVKPSPHRLVVESDIEEGFDRIDTGSVDDKTLRPHSLQSLTTPLTPRVLGPPGIAIPSFLNASRGTLQPRLPNNRKQQVEQQIPAQTQQTKRHQPLRVDVSQPPMSKLVPHLNGKSMSPLHGPPFTDRPRRRGNGTAEAHQSTDLRKGSLDRDGVWRPNRLLLSPGPVGGSASAVGHGLAYAPSPLFAELMGGYPRSDRQYLRHSARFLSPFGAGDGGYEVPIFVVRPTTIPTPTSSFRHRTLSPNSVSAQRERQQEEMLNQTATGSRYFLGSFDHSEGIFKLGSH</sequence>
<feature type="region of interest" description="Disordered" evidence="1">
    <location>
        <begin position="549"/>
        <end position="636"/>
    </location>
</feature>
<protein>
    <submittedName>
        <fullName evidence="2">Uncharacterized protein</fullName>
    </submittedName>
</protein>
<evidence type="ECO:0000313" key="2">
    <source>
        <dbReference type="EMBL" id="EUB60526.1"/>
    </source>
</evidence>
<feature type="compositionally biased region" description="Basic and acidic residues" evidence="1">
    <location>
        <begin position="625"/>
        <end position="636"/>
    </location>
</feature>
<feature type="compositionally biased region" description="Gly residues" evidence="1">
    <location>
        <begin position="86"/>
        <end position="95"/>
    </location>
</feature>
<evidence type="ECO:0000313" key="3">
    <source>
        <dbReference type="Proteomes" id="UP000019149"/>
    </source>
</evidence>
<accession>W6UHJ0</accession>
<reference evidence="2 3" key="1">
    <citation type="journal article" date="2013" name="Nat. Genet.">
        <title>The genome of the hydatid tapeworm Echinococcus granulosus.</title>
        <authorList>
            <person name="Zheng H."/>
            <person name="Zhang W."/>
            <person name="Zhang L."/>
            <person name="Zhang Z."/>
            <person name="Li J."/>
            <person name="Lu G."/>
            <person name="Zhu Y."/>
            <person name="Wang Y."/>
            <person name="Huang Y."/>
            <person name="Liu J."/>
            <person name="Kang H."/>
            <person name="Chen J."/>
            <person name="Wang L."/>
            <person name="Chen A."/>
            <person name="Yu S."/>
            <person name="Gao Z."/>
            <person name="Jin L."/>
            <person name="Gu W."/>
            <person name="Wang Z."/>
            <person name="Zhao L."/>
            <person name="Shi B."/>
            <person name="Wen H."/>
            <person name="Lin R."/>
            <person name="Jones M.K."/>
            <person name="Brejova B."/>
            <person name="Vinar T."/>
            <person name="Zhao G."/>
            <person name="McManus D.P."/>
            <person name="Chen Z."/>
            <person name="Zhou Y."/>
            <person name="Wang S."/>
        </authorList>
    </citation>
    <scope>NUCLEOTIDE SEQUENCE [LARGE SCALE GENOMIC DNA]</scope>
</reference>
<feature type="compositionally biased region" description="Polar residues" evidence="1">
    <location>
        <begin position="558"/>
        <end position="573"/>
    </location>
</feature>
<name>W6UHJ0_ECHGR</name>
<comment type="caution">
    <text evidence="2">The sequence shown here is derived from an EMBL/GenBank/DDBJ whole genome shotgun (WGS) entry which is preliminary data.</text>
</comment>
<keyword evidence="3" id="KW-1185">Reference proteome</keyword>
<dbReference type="GeneID" id="36340260"/>
<dbReference type="Proteomes" id="UP000019149">
    <property type="component" value="Unassembled WGS sequence"/>
</dbReference>
<gene>
    <name evidence="2" type="ORF">EGR_04545</name>
</gene>
<dbReference type="RefSeq" id="XP_024351722.1">
    <property type="nucleotide sequence ID" value="XM_024493794.1"/>
</dbReference>
<feature type="compositionally biased region" description="Pro residues" evidence="1">
    <location>
        <begin position="350"/>
        <end position="366"/>
    </location>
</feature>
<dbReference type="KEGG" id="egl:EGR_04545"/>